<keyword evidence="6" id="KW-1185">Reference proteome</keyword>
<feature type="transmembrane region" description="Helical" evidence="5">
    <location>
        <begin position="167"/>
        <end position="188"/>
    </location>
</feature>
<evidence type="ECO:0000256" key="3">
    <source>
        <dbReference type="ARBA" id="ARBA00022989"/>
    </source>
</evidence>
<accession>A0A7E5WU56</accession>
<evidence type="ECO:0000256" key="1">
    <source>
        <dbReference type="ARBA" id="ARBA00004141"/>
    </source>
</evidence>
<comment type="subcellular location">
    <subcellularLocation>
        <location evidence="1">Membrane</location>
        <topology evidence="1">Multi-pass membrane protein</topology>
    </subcellularLocation>
</comment>
<dbReference type="KEGG" id="tnl:113505763"/>
<dbReference type="OrthoDB" id="2261376at2759"/>
<organism evidence="6 7">
    <name type="scientific">Trichoplusia ni</name>
    <name type="common">Cabbage looper</name>
    <dbReference type="NCBI Taxonomy" id="7111"/>
    <lineage>
        <taxon>Eukaryota</taxon>
        <taxon>Metazoa</taxon>
        <taxon>Ecdysozoa</taxon>
        <taxon>Arthropoda</taxon>
        <taxon>Hexapoda</taxon>
        <taxon>Insecta</taxon>
        <taxon>Pterygota</taxon>
        <taxon>Neoptera</taxon>
        <taxon>Endopterygota</taxon>
        <taxon>Lepidoptera</taxon>
        <taxon>Glossata</taxon>
        <taxon>Ditrysia</taxon>
        <taxon>Noctuoidea</taxon>
        <taxon>Noctuidae</taxon>
        <taxon>Plusiinae</taxon>
        <taxon>Trichoplusia</taxon>
    </lineage>
</organism>
<dbReference type="SUPFAM" id="SSF103473">
    <property type="entry name" value="MFS general substrate transporter"/>
    <property type="match status" value="1"/>
</dbReference>
<dbReference type="InterPro" id="IPR005828">
    <property type="entry name" value="MFS_sugar_transport-like"/>
</dbReference>
<dbReference type="InterPro" id="IPR036259">
    <property type="entry name" value="MFS_trans_sf"/>
</dbReference>
<dbReference type="InParanoid" id="A0A7E5WU56"/>
<dbReference type="Proteomes" id="UP000322000">
    <property type="component" value="Chromosome 27"/>
</dbReference>
<dbReference type="GO" id="GO:0016020">
    <property type="term" value="C:membrane"/>
    <property type="evidence" value="ECO:0007669"/>
    <property type="project" value="UniProtKB-SubCell"/>
</dbReference>
<feature type="transmembrane region" description="Helical" evidence="5">
    <location>
        <begin position="134"/>
        <end position="155"/>
    </location>
</feature>
<dbReference type="GeneID" id="113505763"/>
<evidence type="ECO:0000256" key="2">
    <source>
        <dbReference type="ARBA" id="ARBA00022692"/>
    </source>
</evidence>
<proteinExistence type="predicted"/>
<dbReference type="Pfam" id="PF00083">
    <property type="entry name" value="Sugar_tr"/>
    <property type="match status" value="1"/>
</dbReference>
<dbReference type="AlphaFoldDB" id="A0A7E5WU56"/>
<evidence type="ECO:0000313" key="6">
    <source>
        <dbReference type="Proteomes" id="UP000322000"/>
    </source>
</evidence>
<feature type="transmembrane region" description="Helical" evidence="5">
    <location>
        <begin position="30"/>
        <end position="54"/>
    </location>
</feature>
<gene>
    <name evidence="7" type="primary">LOC113505763</name>
</gene>
<keyword evidence="3 5" id="KW-1133">Transmembrane helix</keyword>
<protein>
    <submittedName>
        <fullName evidence="7">Organic cation transporter protein-like</fullName>
    </submittedName>
</protein>
<dbReference type="PANTHER" id="PTHR24064">
    <property type="entry name" value="SOLUTE CARRIER FAMILY 22 MEMBER"/>
    <property type="match status" value="1"/>
</dbReference>
<reference evidence="7" key="1">
    <citation type="submission" date="2025-08" db="UniProtKB">
        <authorList>
            <consortium name="RefSeq"/>
        </authorList>
    </citation>
    <scope>IDENTIFICATION</scope>
</reference>
<sequence>MIGFGRKHALVGTSLAPAIFGVLRGYCNNYIVYLVLEFLEAFVGAGTYTTAFILDESMRWLLSHGKKQQAVNIIFKAARMNNIQLSPKALSMLVDHKQTVASQTRLPRRVLRRTVRVRVKQPSLCSQVLHSKTIMYRLCVCSFWWVSATLIYYGLSINSVSLGGNKYFNFMLMSAVEIPGFILSVMTLDRFGRKSSLMTSFFLCGISLLAQLLTTDGEIFFNYKFPLLIFNFNLLTENVLILAQVTMALALGAKMMISMIFCSIYIYTIELFPTTARHRLMGICSMTGRIGAMVAPQTPLLVFSIHHSGFIHND</sequence>
<dbReference type="GO" id="GO:0022857">
    <property type="term" value="F:transmembrane transporter activity"/>
    <property type="evidence" value="ECO:0007669"/>
    <property type="project" value="InterPro"/>
</dbReference>
<evidence type="ECO:0000256" key="4">
    <source>
        <dbReference type="ARBA" id="ARBA00023136"/>
    </source>
</evidence>
<name>A0A7E5WU56_TRINI</name>
<dbReference type="RefSeq" id="XP_026744370.1">
    <property type="nucleotide sequence ID" value="XM_026888569.1"/>
</dbReference>
<keyword evidence="4 5" id="KW-0472">Membrane</keyword>
<feature type="transmembrane region" description="Helical" evidence="5">
    <location>
        <begin position="241"/>
        <end position="267"/>
    </location>
</feature>
<dbReference type="Gene3D" id="1.20.1250.20">
    <property type="entry name" value="MFS general substrate transporter like domains"/>
    <property type="match status" value="1"/>
</dbReference>
<evidence type="ECO:0000256" key="5">
    <source>
        <dbReference type="SAM" id="Phobius"/>
    </source>
</evidence>
<feature type="transmembrane region" description="Helical" evidence="5">
    <location>
        <begin position="200"/>
        <end position="221"/>
    </location>
</feature>
<evidence type="ECO:0000313" key="7">
    <source>
        <dbReference type="RefSeq" id="XP_026744370.1"/>
    </source>
</evidence>
<keyword evidence="2 5" id="KW-0812">Transmembrane</keyword>